<feature type="region of interest" description="Disordered" evidence="9">
    <location>
        <begin position="573"/>
        <end position="603"/>
    </location>
</feature>
<dbReference type="AlphaFoldDB" id="A0AAD6HW23"/>
<evidence type="ECO:0000313" key="14">
    <source>
        <dbReference type="EMBL" id="KAJ5738957.1"/>
    </source>
</evidence>
<dbReference type="PROSITE" id="PS50893">
    <property type="entry name" value="ABC_TRANSPORTER_2"/>
    <property type="match status" value="2"/>
</dbReference>
<organism evidence="14 15">
    <name type="scientific">Penicillium malachiteum</name>
    <dbReference type="NCBI Taxonomy" id="1324776"/>
    <lineage>
        <taxon>Eukaryota</taxon>
        <taxon>Fungi</taxon>
        <taxon>Dikarya</taxon>
        <taxon>Ascomycota</taxon>
        <taxon>Pezizomycotina</taxon>
        <taxon>Eurotiomycetes</taxon>
        <taxon>Eurotiomycetidae</taxon>
        <taxon>Eurotiales</taxon>
        <taxon>Aspergillaceae</taxon>
        <taxon>Penicillium</taxon>
    </lineage>
</organism>
<evidence type="ECO:0000256" key="6">
    <source>
        <dbReference type="ARBA" id="ARBA00022840"/>
    </source>
</evidence>
<dbReference type="SMART" id="SM00382">
    <property type="entry name" value="AAA"/>
    <property type="match status" value="2"/>
</dbReference>
<gene>
    <name evidence="14" type="ORF">N7493_002112</name>
</gene>
<dbReference type="FunFam" id="1.20.1560.10:FF:000010">
    <property type="entry name" value="Multidrug resistance-associated ABC transporter"/>
    <property type="match status" value="1"/>
</dbReference>
<feature type="domain" description="ABC transporter" evidence="12">
    <location>
        <begin position="962"/>
        <end position="1191"/>
    </location>
</feature>
<feature type="transmembrane region" description="Helical" evidence="10">
    <location>
        <begin position="679"/>
        <end position="697"/>
    </location>
</feature>
<evidence type="ECO:0000259" key="12">
    <source>
        <dbReference type="PROSITE" id="PS50893"/>
    </source>
</evidence>
<feature type="compositionally biased region" description="Acidic residues" evidence="9">
    <location>
        <begin position="585"/>
        <end position="595"/>
    </location>
</feature>
<dbReference type="PROSITE" id="PS50929">
    <property type="entry name" value="ABC_TM1F"/>
    <property type="match status" value="2"/>
</dbReference>
<dbReference type="GO" id="GO:0016887">
    <property type="term" value="F:ATP hydrolysis activity"/>
    <property type="evidence" value="ECO:0007669"/>
    <property type="project" value="InterPro"/>
</dbReference>
<dbReference type="CDD" id="cd18596">
    <property type="entry name" value="ABC_6TM_VMR1_D1_like"/>
    <property type="match status" value="1"/>
</dbReference>
<dbReference type="PANTHER" id="PTHR24223:SF353">
    <property type="entry name" value="ABC TRANSPORTER ATP-BINDING PROTEIN_PERMEASE VMR1-RELATED"/>
    <property type="match status" value="1"/>
</dbReference>
<dbReference type="PANTHER" id="PTHR24223">
    <property type="entry name" value="ATP-BINDING CASSETTE SUB-FAMILY C"/>
    <property type="match status" value="1"/>
</dbReference>
<feature type="transmembrane region" description="Helical" evidence="10">
    <location>
        <begin position="864"/>
        <end position="885"/>
    </location>
</feature>
<evidence type="ECO:0000256" key="7">
    <source>
        <dbReference type="ARBA" id="ARBA00022989"/>
    </source>
</evidence>
<dbReference type="GO" id="GO:0005524">
    <property type="term" value="F:ATP binding"/>
    <property type="evidence" value="ECO:0007669"/>
    <property type="project" value="UniProtKB-KW"/>
</dbReference>
<evidence type="ECO:0000256" key="11">
    <source>
        <dbReference type="SAM" id="SignalP"/>
    </source>
</evidence>
<dbReference type="SUPFAM" id="SSF90123">
    <property type="entry name" value="ABC transporter transmembrane region"/>
    <property type="match status" value="2"/>
</dbReference>
<evidence type="ECO:0000256" key="2">
    <source>
        <dbReference type="ARBA" id="ARBA00022448"/>
    </source>
</evidence>
<feature type="transmembrane region" description="Helical" evidence="10">
    <location>
        <begin position="114"/>
        <end position="140"/>
    </location>
</feature>
<evidence type="ECO:0000256" key="4">
    <source>
        <dbReference type="ARBA" id="ARBA00022737"/>
    </source>
</evidence>
<dbReference type="EMBL" id="JAQJAN010000002">
    <property type="protein sequence ID" value="KAJ5738957.1"/>
    <property type="molecule type" value="Genomic_DNA"/>
</dbReference>
<keyword evidence="6" id="KW-0067">ATP-binding</keyword>
<feature type="signal peptide" evidence="11">
    <location>
        <begin position="1"/>
        <end position="25"/>
    </location>
</feature>
<accession>A0AAD6HW23</accession>
<dbReference type="InterPro" id="IPR027417">
    <property type="entry name" value="P-loop_NTPase"/>
</dbReference>
<feature type="transmembrane region" description="Helical" evidence="10">
    <location>
        <begin position="200"/>
        <end position="225"/>
    </location>
</feature>
<dbReference type="Gene3D" id="3.40.50.300">
    <property type="entry name" value="P-loop containing nucleotide triphosphate hydrolases"/>
    <property type="match status" value="2"/>
</dbReference>
<dbReference type="SUPFAM" id="SSF52540">
    <property type="entry name" value="P-loop containing nucleoside triphosphate hydrolases"/>
    <property type="match status" value="2"/>
</dbReference>
<dbReference type="InterPro" id="IPR011527">
    <property type="entry name" value="ABC1_TM_dom"/>
</dbReference>
<feature type="transmembrane region" description="Helical" evidence="10">
    <location>
        <begin position="779"/>
        <end position="799"/>
    </location>
</feature>
<dbReference type="CDD" id="cd03244">
    <property type="entry name" value="ABCC_MRP_domain2"/>
    <property type="match status" value="1"/>
</dbReference>
<keyword evidence="5" id="KW-0547">Nucleotide-binding</keyword>
<dbReference type="GO" id="GO:0140359">
    <property type="term" value="F:ABC-type transporter activity"/>
    <property type="evidence" value="ECO:0007669"/>
    <property type="project" value="InterPro"/>
</dbReference>
<keyword evidence="8 10" id="KW-0472">Membrane</keyword>
<reference evidence="14" key="1">
    <citation type="journal article" date="2023" name="IMA Fungus">
        <title>Comparative genomic study of the Penicillium genus elucidates a diverse pangenome and 15 lateral gene transfer events.</title>
        <authorList>
            <person name="Petersen C."/>
            <person name="Sorensen T."/>
            <person name="Nielsen M.R."/>
            <person name="Sondergaard T.E."/>
            <person name="Sorensen J.L."/>
            <person name="Fitzpatrick D.A."/>
            <person name="Frisvad J.C."/>
            <person name="Nielsen K.L."/>
        </authorList>
    </citation>
    <scope>NUCLEOTIDE SEQUENCE</scope>
    <source>
        <strain evidence="14">IBT 17514</strain>
    </source>
</reference>
<evidence type="ECO:0000256" key="5">
    <source>
        <dbReference type="ARBA" id="ARBA00022741"/>
    </source>
</evidence>
<dbReference type="InterPro" id="IPR036640">
    <property type="entry name" value="ABC1_TM_sf"/>
</dbReference>
<dbReference type="Pfam" id="PF00005">
    <property type="entry name" value="ABC_tran"/>
    <property type="match status" value="2"/>
</dbReference>
<feature type="domain" description="ABC transporter" evidence="12">
    <location>
        <begin position="313"/>
        <end position="556"/>
    </location>
</feature>
<comment type="subcellular location">
    <subcellularLocation>
        <location evidence="1">Membrane</location>
        <topology evidence="1">Multi-pass membrane protein</topology>
    </subcellularLocation>
</comment>
<dbReference type="PROSITE" id="PS00211">
    <property type="entry name" value="ABC_TRANSPORTER_1"/>
    <property type="match status" value="2"/>
</dbReference>
<feature type="chain" id="PRO_5041927352" evidence="11">
    <location>
        <begin position="26"/>
        <end position="1212"/>
    </location>
</feature>
<proteinExistence type="predicted"/>
<dbReference type="Proteomes" id="UP001215712">
    <property type="component" value="Unassembled WGS sequence"/>
</dbReference>
<dbReference type="Gene3D" id="1.20.1560.10">
    <property type="entry name" value="ABC transporter type 1, transmembrane domain"/>
    <property type="match status" value="2"/>
</dbReference>
<keyword evidence="2" id="KW-0813">Transport</keyword>
<evidence type="ECO:0000313" key="15">
    <source>
        <dbReference type="Proteomes" id="UP001215712"/>
    </source>
</evidence>
<dbReference type="CDD" id="cd18604">
    <property type="entry name" value="ABC_6TM_VMR1_D2_like"/>
    <property type="match status" value="1"/>
</dbReference>
<keyword evidence="11" id="KW-0732">Signal</keyword>
<feature type="domain" description="ABC transmembrane type-1" evidence="13">
    <location>
        <begin position="2"/>
        <end position="264"/>
    </location>
</feature>
<protein>
    <submittedName>
        <fullName evidence="14">Uncharacterized protein</fullName>
    </submittedName>
</protein>
<feature type="domain" description="ABC transmembrane type-1" evidence="13">
    <location>
        <begin position="632"/>
        <end position="923"/>
    </location>
</feature>
<evidence type="ECO:0000259" key="13">
    <source>
        <dbReference type="PROSITE" id="PS50929"/>
    </source>
</evidence>
<dbReference type="Pfam" id="PF00664">
    <property type="entry name" value="ABC_membrane"/>
    <property type="match status" value="2"/>
</dbReference>
<dbReference type="CDD" id="cd03250">
    <property type="entry name" value="ABCC_MRP_domain1"/>
    <property type="match status" value="1"/>
</dbReference>
<dbReference type="InterPro" id="IPR003593">
    <property type="entry name" value="AAA+_ATPase"/>
</dbReference>
<evidence type="ECO:0000256" key="3">
    <source>
        <dbReference type="ARBA" id="ARBA00022692"/>
    </source>
</evidence>
<dbReference type="InterPro" id="IPR050173">
    <property type="entry name" value="ABC_transporter_C-like"/>
</dbReference>
<feature type="transmembrane region" description="Helical" evidence="10">
    <location>
        <begin position="629"/>
        <end position="652"/>
    </location>
</feature>
<comment type="caution">
    <text evidence="14">The sequence shown here is derived from an EMBL/GenBank/DDBJ whole genome shotgun (WGS) entry which is preliminary data.</text>
</comment>
<dbReference type="InterPro" id="IPR017871">
    <property type="entry name" value="ABC_transporter-like_CS"/>
</dbReference>
<dbReference type="GO" id="GO:0000329">
    <property type="term" value="C:fungal-type vacuole membrane"/>
    <property type="evidence" value="ECO:0007669"/>
    <property type="project" value="TreeGrafter"/>
</dbReference>
<reference evidence="14" key="2">
    <citation type="submission" date="2023-01" db="EMBL/GenBank/DDBJ databases">
        <authorList>
            <person name="Petersen C."/>
        </authorList>
    </citation>
    <scope>NUCLEOTIDE SEQUENCE</scope>
    <source>
        <strain evidence="14">IBT 17514</strain>
    </source>
</reference>
<keyword evidence="3 10" id="KW-0812">Transmembrane</keyword>
<keyword evidence="15" id="KW-1185">Reference proteome</keyword>
<evidence type="ECO:0000256" key="8">
    <source>
        <dbReference type="ARBA" id="ARBA00023136"/>
    </source>
</evidence>
<evidence type="ECO:0000256" key="1">
    <source>
        <dbReference type="ARBA" id="ARBA00004141"/>
    </source>
</evidence>
<evidence type="ECO:0000256" key="10">
    <source>
        <dbReference type="SAM" id="Phobius"/>
    </source>
</evidence>
<dbReference type="FunFam" id="3.40.50.300:FF:000838">
    <property type="entry name" value="ABC multidrug transporter (Eurofung)"/>
    <property type="match status" value="1"/>
</dbReference>
<keyword evidence="7 10" id="KW-1133">Transmembrane helix</keyword>
<sequence length="1212" mass="134840">MSRNNSWLCVGGLLVTGIITGVSECQCEWLGRKVSVRLRSILINEIFTKALMRRVTRPSKKKNDGECQAQHNQATDGNILNLMTVDTASICEVSAHMHLVWINFPFQLTIASVVLYKILGISGILGVLLMIALLPLNILVSKRQVAAQMKVLSAGDARVQASNELITNIRTIKLCTWEAEFRKKVRDLRRIELSELRGRFFWWSISMTVFYSLPFITTILTLFLYTVVQKQSLETKVAFPALAIFAVLRIPLDRMSAMISFMLQAHVSVGRIERFLKEKETGRFYQLAGAEGSLIGFENATFEWSATGEGENEARVDIPGTPPSTPFQLFNLQIQFRRNGLNAIFGPSGSGKSSLLLALLGEMELLQGRVHLPLRRQASNQSLFLHSVNENGISNVAYCSQEPWIMNQTVRANILFGLPFQNERYKKVLDAVSLNRDLANFENGDLLIAGERGSRLSGGQKQRVALARALYSNAHVLILDDCLSALDSRTGRHIFFQAIKGSLMEGRTCILATHHSQLVLPHCDYAVVLEDGRIKGQGTASDLVNAGLMATNIQDIQAKDLSRKIDLLDHDTPAAHTPDSMDASSDGESEGEGETSDFKAEPEYKEEISTGAVSLSVIKAYLTSMGSSWFWVLIILGFALQQLTSLGTNLWIKRWAHEFDKLEQFLTTKQEPDTVNSSYYLAIYGFICLSYALTSFIRDLTAFSGALKASARIFDNLLDSILYARLNFFDKVPFGQITNRFSRDVSAIDQEVAVHSMSTLYTFCSLATILILISAILPMFLPVAAFICFVYYIITKVYINSARDLKRLEAVQQSPLYQHFGEALRGFISIRAYGHVERLTEENHRLIDSFNQPYVLLWAAKKWLTVRVACLSALISWLTGTFLLWRLDHGTVNPGVAGLVLTYAGTFTENVLWLVQLYTIVQQSFNSVDRVMEYTEISSESSEPLKSTLYDLSPQWPTHGAVHFRGYTTRYAHELDPVLIDINFDIPAGQRVAVVGRTGAGKSTLTLALIRALEADTGSITIDGVSIASVSLARLRQAVTVVPQEPTLFHGSLRDNLDPLHHHSEVDLQNLLKELQFFRSLPSGSLDHPAAALSLGQRQLVCIARALLRKSHVLILDEATASIDHATDALIQAGLRSSIAKGTTILTIAHRLLSIADYDRVIVMDAGRVVEQGSVAELLRRRGKDAFFRHLCEQSGDLAHIERAAQVELFDN</sequence>
<name>A0AAD6HW23_9EURO</name>
<dbReference type="InterPro" id="IPR003439">
    <property type="entry name" value="ABC_transporter-like_ATP-bd"/>
</dbReference>
<keyword evidence="4" id="KW-0677">Repeat</keyword>
<evidence type="ECO:0000256" key="9">
    <source>
        <dbReference type="SAM" id="MobiDB-lite"/>
    </source>
</evidence>